<dbReference type="EMBL" id="LR134355">
    <property type="protein sequence ID" value="VEG50038.1"/>
    <property type="molecule type" value="Genomic_DNA"/>
</dbReference>
<dbReference type="SUPFAM" id="SSF47413">
    <property type="entry name" value="lambda repressor-like DNA-binding domains"/>
    <property type="match status" value="1"/>
</dbReference>
<reference evidence="2 3" key="1">
    <citation type="submission" date="2018-12" db="EMBL/GenBank/DDBJ databases">
        <authorList>
            <consortium name="Pathogen Informatics"/>
        </authorList>
    </citation>
    <scope>NUCLEOTIDE SEQUENCE [LARGE SCALE GENOMIC DNA]</scope>
    <source>
        <strain evidence="2 3">NCTC10485</strain>
    </source>
</reference>
<dbReference type="AlphaFoldDB" id="A0A448IC78"/>
<gene>
    <name evidence="2" type="ORF">NCTC10485_04354</name>
</gene>
<dbReference type="InterPro" id="IPR010982">
    <property type="entry name" value="Lambda_DNA-bd_dom_sf"/>
</dbReference>
<keyword evidence="3" id="KW-1185">Reference proteome</keyword>
<dbReference type="RefSeq" id="WP_235666247.1">
    <property type="nucleotide sequence ID" value="NZ_AP022604.1"/>
</dbReference>
<dbReference type="Proteomes" id="UP000282551">
    <property type="component" value="Chromosome"/>
</dbReference>
<dbReference type="Pfam" id="PF01381">
    <property type="entry name" value="HTH_3"/>
    <property type="match status" value="1"/>
</dbReference>
<dbReference type="PROSITE" id="PS50943">
    <property type="entry name" value="HTH_CROC1"/>
    <property type="match status" value="1"/>
</dbReference>
<dbReference type="InterPro" id="IPR001387">
    <property type="entry name" value="Cro/C1-type_HTH"/>
</dbReference>
<feature type="domain" description="HTH cro/C1-type" evidence="1">
    <location>
        <begin position="8"/>
        <end position="70"/>
    </location>
</feature>
<evidence type="ECO:0000313" key="2">
    <source>
        <dbReference type="EMBL" id="VEG50038.1"/>
    </source>
</evidence>
<evidence type="ECO:0000259" key="1">
    <source>
        <dbReference type="PROSITE" id="PS50943"/>
    </source>
</evidence>
<dbReference type="GO" id="GO:0003677">
    <property type="term" value="F:DNA binding"/>
    <property type="evidence" value="ECO:0007669"/>
    <property type="project" value="InterPro"/>
</dbReference>
<evidence type="ECO:0000313" key="3">
    <source>
        <dbReference type="Proteomes" id="UP000282551"/>
    </source>
</evidence>
<name>A0A448IC78_MYCCI</name>
<sequence>MGSTPDLLRQVMSDTGTSQSELSRLSGVHQPSISQFLSGKIDFSDQLLDRLLACMGYRLEVTIRAEPANLTRSEWRSWRVHRQLATLLNTSTLQEWRPSILSNIDRLRQSVYGEPHLRHLSHWEQLTNDGDLQSLKRALTGLDRQSIEMREVTPMSGLLPDTQRRAALQAAH</sequence>
<accession>A0A448IC78</accession>
<organism evidence="2 3">
    <name type="scientific">Mycolicibacterium chitae</name>
    <name type="common">Mycobacterium chitae</name>
    <dbReference type="NCBI Taxonomy" id="1792"/>
    <lineage>
        <taxon>Bacteria</taxon>
        <taxon>Bacillati</taxon>
        <taxon>Actinomycetota</taxon>
        <taxon>Actinomycetes</taxon>
        <taxon>Mycobacteriales</taxon>
        <taxon>Mycobacteriaceae</taxon>
        <taxon>Mycolicibacterium</taxon>
    </lineage>
</organism>
<proteinExistence type="predicted"/>
<protein>
    <submittedName>
        <fullName evidence="2">Helix-turn-helix domain-containing protein</fullName>
    </submittedName>
</protein>
<dbReference type="SMART" id="SM00530">
    <property type="entry name" value="HTH_XRE"/>
    <property type="match status" value="1"/>
</dbReference>
<dbReference type="Gene3D" id="1.10.260.40">
    <property type="entry name" value="lambda repressor-like DNA-binding domains"/>
    <property type="match status" value="1"/>
</dbReference>
<dbReference type="CDD" id="cd00093">
    <property type="entry name" value="HTH_XRE"/>
    <property type="match status" value="1"/>
</dbReference>